<dbReference type="GO" id="GO:0045936">
    <property type="term" value="P:negative regulation of phosphate metabolic process"/>
    <property type="evidence" value="ECO:0007669"/>
    <property type="project" value="EnsemblFungi"/>
</dbReference>
<proteinExistence type="predicted"/>
<dbReference type="GO" id="GO:0019901">
    <property type="term" value="F:protein kinase binding"/>
    <property type="evidence" value="ECO:0007669"/>
    <property type="project" value="InterPro"/>
</dbReference>
<evidence type="ECO:0000313" key="1">
    <source>
        <dbReference type="EMBL" id="ODV58388.1"/>
    </source>
</evidence>
<name>A0A1D2V9S7_9ASCO</name>
<protein>
    <submittedName>
        <fullName evidence="1">Cyclin-related 2</fullName>
    </submittedName>
</protein>
<dbReference type="RefSeq" id="XP_020044695.1">
    <property type="nucleotide sequence ID" value="XM_020190922.1"/>
</dbReference>
<dbReference type="FunCoup" id="A0A1D2V9S7">
    <property type="interactions" value="140"/>
</dbReference>
<dbReference type="InterPro" id="IPR036915">
    <property type="entry name" value="Cyclin-like_sf"/>
</dbReference>
<dbReference type="GO" id="GO:0000122">
    <property type="term" value="P:negative regulation of transcription by RNA polymerase II"/>
    <property type="evidence" value="ECO:0007669"/>
    <property type="project" value="EnsemblFungi"/>
</dbReference>
<dbReference type="InParanoid" id="A0A1D2V9S7"/>
<dbReference type="Gene3D" id="1.10.472.10">
    <property type="entry name" value="Cyclin-like"/>
    <property type="match status" value="1"/>
</dbReference>
<sequence length="163" mass="18656">MSNIPHSTQLRKKLPSNFKDCSQDDLLIMISRMLISLINMNDSLPLPSSQNLTRFHSRAPPLISVYDYLNRLTKYNSLENSILLTSIYYIDLLTSVYPNFNLNSLTVHRFLLTAITIGSKGLCDFFCTNKHYAKIGGVTINELNILEIEFLSKLDWKVVPKNI</sequence>
<evidence type="ECO:0000313" key="2">
    <source>
        <dbReference type="Proteomes" id="UP000095038"/>
    </source>
</evidence>
<dbReference type="GeneID" id="30964558"/>
<dbReference type="AlphaFoldDB" id="A0A1D2V9S7"/>
<dbReference type="STRING" id="1344418.A0A1D2V9S7"/>
<dbReference type="Pfam" id="PF08613">
    <property type="entry name" value="Cyclin"/>
    <property type="match status" value="1"/>
</dbReference>
<dbReference type="Proteomes" id="UP000095038">
    <property type="component" value="Unassembled WGS sequence"/>
</dbReference>
<organism evidence="1 2">
    <name type="scientific">Ascoidea rubescens DSM 1968</name>
    <dbReference type="NCBI Taxonomy" id="1344418"/>
    <lineage>
        <taxon>Eukaryota</taxon>
        <taxon>Fungi</taxon>
        <taxon>Dikarya</taxon>
        <taxon>Ascomycota</taxon>
        <taxon>Saccharomycotina</taxon>
        <taxon>Saccharomycetes</taxon>
        <taxon>Ascoideaceae</taxon>
        <taxon>Ascoidea</taxon>
    </lineage>
</organism>
<dbReference type="OrthoDB" id="337735at2759"/>
<dbReference type="GO" id="GO:0030003">
    <property type="term" value="P:intracellular monoatomic cation homeostasis"/>
    <property type="evidence" value="ECO:0007669"/>
    <property type="project" value="EnsemblFungi"/>
</dbReference>
<dbReference type="EMBL" id="KV454492">
    <property type="protein sequence ID" value="ODV58388.1"/>
    <property type="molecule type" value="Genomic_DNA"/>
</dbReference>
<dbReference type="InterPro" id="IPR013922">
    <property type="entry name" value="Cyclin_PHO80-like"/>
</dbReference>
<dbReference type="GO" id="GO:0042144">
    <property type="term" value="P:vacuole fusion, non-autophagic"/>
    <property type="evidence" value="ECO:0007669"/>
    <property type="project" value="EnsemblFungi"/>
</dbReference>
<reference evidence="2" key="1">
    <citation type="submission" date="2016-05" db="EMBL/GenBank/DDBJ databases">
        <title>Comparative genomics of biotechnologically important yeasts.</title>
        <authorList>
            <consortium name="DOE Joint Genome Institute"/>
            <person name="Riley R."/>
            <person name="Haridas S."/>
            <person name="Wolfe K.H."/>
            <person name="Lopes M.R."/>
            <person name="Hittinger C.T."/>
            <person name="Goker M."/>
            <person name="Salamov A."/>
            <person name="Wisecaver J."/>
            <person name="Long T.M."/>
            <person name="Aerts A.L."/>
            <person name="Barry K."/>
            <person name="Choi C."/>
            <person name="Clum A."/>
            <person name="Coughlan A.Y."/>
            <person name="Deshpande S."/>
            <person name="Douglass A.P."/>
            <person name="Hanson S.J."/>
            <person name="Klenk H.-P."/>
            <person name="Labutti K."/>
            <person name="Lapidus A."/>
            <person name="Lindquist E."/>
            <person name="Lipzen A."/>
            <person name="Meier-Kolthoff J.P."/>
            <person name="Ohm R.A."/>
            <person name="Otillar R.P."/>
            <person name="Pangilinan J."/>
            <person name="Peng Y."/>
            <person name="Rokas A."/>
            <person name="Rosa C.A."/>
            <person name="Scheuner C."/>
            <person name="Sibirny A.A."/>
            <person name="Slot J.C."/>
            <person name="Stielow J.B."/>
            <person name="Sun H."/>
            <person name="Kurtzman C.P."/>
            <person name="Blackwell M."/>
            <person name="Grigoriev I.V."/>
            <person name="Jeffries T.W."/>
        </authorList>
    </citation>
    <scope>NUCLEOTIDE SEQUENCE [LARGE SCALE GENOMIC DNA]</scope>
    <source>
        <strain evidence="2">DSM 1968</strain>
    </source>
</reference>
<dbReference type="SUPFAM" id="SSF47954">
    <property type="entry name" value="Cyclin-like"/>
    <property type="match status" value="1"/>
</dbReference>
<dbReference type="GO" id="GO:0016242">
    <property type="term" value="P:negative regulation of macroautophagy"/>
    <property type="evidence" value="ECO:0007669"/>
    <property type="project" value="EnsemblFungi"/>
</dbReference>
<feature type="non-terminal residue" evidence="1">
    <location>
        <position position="163"/>
    </location>
</feature>
<dbReference type="CDD" id="cd20558">
    <property type="entry name" value="CYCLIN_ScPCL7-like"/>
    <property type="match status" value="1"/>
</dbReference>
<gene>
    <name evidence="1" type="ORF">ASCRUDRAFT_39244</name>
</gene>
<dbReference type="PANTHER" id="PTHR15615">
    <property type="match status" value="1"/>
</dbReference>
<dbReference type="PANTHER" id="PTHR15615:SF117">
    <property type="entry name" value="PHO85 CYCLIN PHO80"/>
    <property type="match status" value="1"/>
</dbReference>
<dbReference type="GO" id="GO:0032880">
    <property type="term" value="P:regulation of protein localization"/>
    <property type="evidence" value="ECO:0007669"/>
    <property type="project" value="EnsemblFungi"/>
</dbReference>
<dbReference type="GO" id="GO:1990860">
    <property type="term" value="C:Pho85-Pho80 CDK-cyclin complex"/>
    <property type="evidence" value="ECO:0007669"/>
    <property type="project" value="EnsemblFungi"/>
</dbReference>
<accession>A0A1D2V9S7</accession>
<dbReference type="GO" id="GO:0005634">
    <property type="term" value="C:nucleus"/>
    <property type="evidence" value="ECO:0007669"/>
    <property type="project" value="EnsemblFungi"/>
</dbReference>
<dbReference type="GO" id="GO:0016538">
    <property type="term" value="F:cyclin-dependent protein serine/threonine kinase regulator activity"/>
    <property type="evidence" value="ECO:0007669"/>
    <property type="project" value="EnsemblFungi"/>
</dbReference>
<keyword evidence="2" id="KW-1185">Reference proteome</keyword>
<dbReference type="GO" id="GO:0050849">
    <property type="term" value="P:negative regulation of calcium-mediated signaling"/>
    <property type="evidence" value="ECO:0007669"/>
    <property type="project" value="EnsemblFungi"/>
</dbReference>